<comment type="similarity">
    <text evidence="1 6 7">Belongs to the universal ribosomal protein uL6 family.</text>
</comment>
<dbReference type="Gene3D" id="3.90.930.12">
    <property type="entry name" value="Ribosomal protein L6, alpha-beta domain"/>
    <property type="match status" value="2"/>
</dbReference>
<dbReference type="PROSITE" id="PS00525">
    <property type="entry name" value="RIBOSOMAL_L6_1"/>
    <property type="match status" value="1"/>
</dbReference>
<keyword evidence="2 6" id="KW-0699">rRNA-binding</keyword>
<dbReference type="InterPro" id="IPR002358">
    <property type="entry name" value="Ribosomal_uL6_CS"/>
</dbReference>
<gene>
    <name evidence="6" type="primary">rplF</name>
    <name evidence="10" type="ORF">FNB15_17380</name>
</gene>
<dbReference type="PRINTS" id="PR00059">
    <property type="entry name" value="RIBOSOMALL6"/>
</dbReference>
<dbReference type="AlphaFoldDB" id="A0A516H5A4"/>
<evidence type="ECO:0000256" key="8">
    <source>
        <dbReference type="RuleBase" id="RU003870"/>
    </source>
</evidence>
<dbReference type="SUPFAM" id="SSF56053">
    <property type="entry name" value="Ribosomal protein L6"/>
    <property type="match status" value="2"/>
</dbReference>
<evidence type="ECO:0000256" key="5">
    <source>
        <dbReference type="ARBA" id="ARBA00023274"/>
    </source>
</evidence>
<dbReference type="PANTHER" id="PTHR11655">
    <property type="entry name" value="60S/50S RIBOSOMAL PROTEIN L6/L9"/>
    <property type="match status" value="1"/>
</dbReference>
<keyword evidence="5 6" id="KW-0687">Ribonucleoprotein</keyword>
<dbReference type="GO" id="GO:0019843">
    <property type="term" value="F:rRNA binding"/>
    <property type="evidence" value="ECO:0007669"/>
    <property type="project" value="UniProtKB-UniRule"/>
</dbReference>
<dbReference type="Proteomes" id="UP000317496">
    <property type="component" value="Chromosome"/>
</dbReference>
<dbReference type="GO" id="GO:0003735">
    <property type="term" value="F:structural constituent of ribosome"/>
    <property type="evidence" value="ECO:0007669"/>
    <property type="project" value="UniProtKB-UniRule"/>
</dbReference>
<dbReference type="InterPro" id="IPR019906">
    <property type="entry name" value="Ribosomal_uL6_bac-type"/>
</dbReference>
<dbReference type="HAMAP" id="MF_01365_B">
    <property type="entry name" value="Ribosomal_uL6_B"/>
    <property type="match status" value="1"/>
</dbReference>
<evidence type="ECO:0000313" key="11">
    <source>
        <dbReference type="Proteomes" id="UP000317496"/>
    </source>
</evidence>
<feature type="domain" description="Large ribosomal subunit protein uL6 alpha-beta" evidence="9">
    <location>
        <begin position="91"/>
        <end position="164"/>
    </location>
</feature>
<dbReference type="PIRSF" id="PIRSF002162">
    <property type="entry name" value="Ribosomal_L6"/>
    <property type="match status" value="1"/>
</dbReference>
<evidence type="ECO:0000259" key="9">
    <source>
        <dbReference type="Pfam" id="PF00347"/>
    </source>
</evidence>
<evidence type="ECO:0000256" key="1">
    <source>
        <dbReference type="ARBA" id="ARBA00009356"/>
    </source>
</evidence>
<dbReference type="FunFam" id="3.90.930.12:FF:000002">
    <property type="entry name" value="50S ribosomal protein L6"/>
    <property type="match status" value="1"/>
</dbReference>
<feature type="domain" description="Large ribosomal subunit protein uL6 alpha-beta" evidence="9">
    <location>
        <begin position="11"/>
        <end position="82"/>
    </location>
</feature>
<keyword evidence="11" id="KW-1185">Reference proteome</keyword>
<dbReference type="GO" id="GO:0022625">
    <property type="term" value="C:cytosolic large ribosomal subunit"/>
    <property type="evidence" value="ECO:0007669"/>
    <property type="project" value="UniProtKB-UniRule"/>
</dbReference>
<protein>
    <recommendedName>
        <fullName evidence="6">Large ribosomal subunit protein uL6</fullName>
    </recommendedName>
</protein>
<evidence type="ECO:0000256" key="4">
    <source>
        <dbReference type="ARBA" id="ARBA00022980"/>
    </source>
</evidence>
<dbReference type="OrthoDB" id="9805007at2"/>
<dbReference type="InterPro" id="IPR000702">
    <property type="entry name" value="Ribosomal_uL6-like"/>
</dbReference>
<accession>A0A516H5A4</accession>
<evidence type="ECO:0000313" key="10">
    <source>
        <dbReference type="EMBL" id="QDO98932.1"/>
    </source>
</evidence>
<dbReference type="PANTHER" id="PTHR11655:SF14">
    <property type="entry name" value="LARGE RIBOSOMAL SUBUNIT PROTEIN UL6M"/>
    <property type="match status" value="1"/>
</dbReference>
<dbReference type="KEGG" id="fer:FNB15_17380"/>
<dbReference type="InterPro" id="IPR036789">
    <property type="entry name" value="Ribosomal_uL6-like_a/b-dom_sf"/>
</dbReference>
<proteinExistence type="inferred from homology"/>
<name>A0A516H5A4_9PROT</name>
<dbReference type="EMBL" id="CP041636">
    <property type="protein sequence ID" value="QDO98932.1"/>
    <property type="molecule type" value="Genomic_DNA"/>
</dbReference>
<dbReference type="FunFam" id="3.90.930.12:FF:000001">
    <property type="entry name" value="50S ribosomal protein L6"/>
    <property type="match status" value="1"/>
</dbReference>
<dbReference type="RefSeq" id="WP_144257929.1">
    <property type="nucleotide sequence ID" value="NZ_CP041636.1"/>
</dbReference>
<keyword evidence="4 6" id="KW-0689">Ribosomal protein</keyword>
<dbReference type="Pfam" id="PF00347">
    <property type="entry name" value="Ribosomal_L6"/>
    <property type="match status" value="2"/>
</dbReference>
<dbReference type="NCBIfam" id="TIGR03654">
    <property type="entry name" value="L6_bact"/>
    <property type="match status" value="1"/>
</dbReference>
<organism evidence="10 11">
    <name type="scientific">Ferrovibrio terrae</name>
    <dbReference type="NCBI Taxonomy" id="2594003"/>
    <lineage>
        <taxon>Bacteria</taxon>
        <taxon>Pseudomonadati</taxon>
        <taxon>Pseudomonadota</taxon>
        <taxon>Alphaproteobacteria</taxon>
        <taxon>Rhodospirillales</taxon>
        <taxon>Rhodospirillaceae</taxon>
        <taxon>Ferrovibrio</taxon>
    </lineage>
</organism>
<reference evidence="10 11" key="1">
    <citation type="submission" date="2019-07" db="EMBL/GenBank/DDBJ databases">
        <title>Genome sequencing for Ferrovibrio sp. K5.</title>
        <authorList>
            <person name="Park S.-J."/>
        </authorList>
    </citation>
    <scope>NUCLEOTIDE SEQUENCE [LARGE SCALE GENOMIC DNA]</scope>
    <source>
        <strain evidence="10 11">K5</strain>
    </source>
</reference>
<evidence type="ECO:0000256" key="2">
    <source>
        <dbReference type="ARBA" id="ARBA00022730"/>
    </source>
</evidence>
<comment type="subunit">
    <text evidence="6">Part of the 50S ribosomal subunit.</text>
</comment>
<evidence type="ECO:0000256" key="7">
    <source>
        <dbReference type="RuleBase" id="RU003869"/>
    </source>
</evidence>
<dbReference type="InterPro" id="IPR020040">
    <property type="entry name" value="Ribosomal_uL6_a/b-dom"/>
</dbReference>
<sequence length="177" mass="19276">MSRIGKHPVPVPQGVQVQLAGQTLTAKGPKGELKLTIVEDLDVTLADGKITVKPRQVTRRARSMWGMQRTLVNNLVKGVKDGYSEELEINGVGLRAAMQGKNLQLNMGFSHEVIYPIPAGIEIKVEKPTSIKISGADKQLVGKVAADIRSVKPPEPYKGKGIKYASETILRKEGKKK</sequence>
<keyword evidence="3 6" id="KW-0694">RNA-binding</keyword>
<evidence type="ECO:0000256" key="6">
    <source>
        <dbReference type="HAMAP-Rule" id="MF_01365"/>
    </source>
</evidence>
<comment type="function">
    <text evidence="6 8">This protein binds to the 23S rRNA, and is important in its secondary structure. It is located near the subunit interface in the base of the L7/L12 stalk, and near the tRNA binding site of the peptidyltransferase center.</text>
</comment>
<dbReference type="GO" id="GO:0002181">
    <property type="term" value="P:cytoplasmic translation"/>
    <property type="evidence" value="ECO:0007669"/>
    <property type="project" value="TreeGrafter"/>
</dbReference>
<evidence type="ECO:0000256" key="3">
    <source>
        <dbReference type="ARBA" id="ARBA00022884"/>
    </source>
</evidence>